<dbReference type="InterPro" id="IPR007899">
    <property type="entry name" value="CHAD_dom"/>
</dbReference>
<feature type="domain" description="CHAD" evidence="2">
    <location>
        <begin position="8"/>
        <end position="346"/>
    </location>
</feature>
<reference evidence="3" key="1">
    <citation type="submission" date="2019-05" db="EMBL/GenBank/DDBJ databases">
        <title>Methanoculleus sp. FWC-SCC1, a methanogenic archaeon isolated from deep marine cold seep.</title>
        <authorList>
            <person name="Chen Y.-W."/>
            <person name="Chen S.-C."/>
            <person name="Teng N.-H."/>
            <person name="Lai M.-C."/>
        </authorList>
    </citation>
    <scope>NUCLEOTIDE SEQUENCE</scope>
    <source>
        <strain evidence="3">FWC-SCC1</strain>
    </source>
</reference>
<dbReference type="Pfam" id="PF12850">
    <property type="entry name" value="Metallophos_2"/>
    <property type="match status" value="1"/>
</dbReference>
<evidence type="ECO:0000313" key="3">
    <source>
        <dbReference type="EMBL" id="MDN7024880.1"/>
    </source>
</evidence>
<dbReference type="PANTHER" id="PTHR39339">
    <property type="entry name" value="SLR1444 PROTEIN"/>
    <property type="match status" value="1"/>
</dbReference>
<evidence type="ECO:0000259" key="2">
    <source>
        <dbReference type="PROSITE" id="PS51708"/>
    </source>
</evidence>
<keyword evidence="4" id="KW-1185">Reference proteome</keyword>
<dbReference type="PROSITE" id="PS51708">
    <property type="entry name" value="CHAD"/>
    <property type="match status" value="1"/>
</dbReference>
<comment type="caution">
    <text evidence="3">The sequence shown here is derived from an EMBL/GenBank/DDBJ whole genome shotgun (WGS) entry which is preliminary data.</text>
</comment>
<dbReference type="PANTHER" id="PTHR39339:SF1">
    <property type="entry name" value="CHAD DOMAIN-CONTAINING PROTEIN"/>
    <property type="match status" value="1"/>
</dbReference>
<accession>A0ABT8MAC4</accession>
<evidence type="ECO:0000256" key="1">
    <source>
        <dbReference type="SAM" id="MobiDB-lite"/>
    </source>
</evidence>
<gene>
    <name evidence="3" type="ORF">FGU65_08265</name>
</gene>
<dbReference type="EMBL" id="VCYH01000005">
    <property type="protein sequence ID" value="MDN7024880.1"/>
    <property type="molecule type" value="Genomic_DNA"/>
</dbReference>
<proteinExistence type="predicted"/>
<dbReference type="InterPro" id="IPR038186">
    <property type="entry name" value="CHAD_dom_sf"/>
</dbReference>
<dbReference type="SUPFAM" id="SSF56300">
    <property type="entry name" value="Metallo-dependent phosphatases"/>
    <property type="match status" value="1"/>
</dbReference>
<dbReference type="Proteomes" id="UP001168338">
    <property type="component" value="Unassembled WGS sequence"/>
</dbReference>
<dbReference type="SMART" id="SM00880">
    <property type="entry name" value="CHAD"/>
    <property type="match status" value="1"/>
</dbReference>
<sequence length="651" mass="73404">MARSRKDRGPDPGYCLFGAKNLIKQVQALNAEIDGVRQAEDIEYIHRMRVASRRIRAALPLFEDCFAPGDYKRWRREIRQITRALGAARDADVQIDFLQEYRDSLGVEQTPPWGEPAFLLHNGGNEPGEVSPLPSPADAGRVAIVPGQQYLRPGAECLLLRLQQHRRRLQPDVIAALDHLIESETVPQMQEACRRIIVEARIRHTDVHTPRSYERAFFHISMRLEELFSHEPFVTMPDQIEEHHEMRIAAKRLRYTMEIFADLYGDGLKTPIKAVKKLQDLLGDMHDCDVWVDDLLRFRDAERERTVQYFGHAGPFRFLEPGISHLHDERKKKRDELYTAFVAYWAELAQEGLWERLRETISVPLQASYQGALQGLADGRDDPGALLALIGDVHANLPALEAVLEDARRRGATAILNTGDFVGYGAFPDEVVDLVRREHVISVVGNYDLRVLAWRRLKNGQKPKKPAKRTAMKWAHKRLSEENRTYLSALPQEVRLTLGGKRILVTHGSPASITEYITAETPVTRLRELAHMAHADVVVTGHAHRPFVREVDGVWFINTGSVGRPDDGDSRACYALLDLDPVSVCHLRVPYDVEAAATALAREGLPETFGRMIRAGRSFDDIADGKQGAEATAYGVTPAPEVKRDGQNDQA</sequence>
<dbReference type="InterPro" id="IPR029052">
    <property type="entry name" value="Metallo-depent_PP-like"/>
</dbReference>
<feature type="region of interest" description="Disordered" evidence="1">
    <location>
        <begin position="630"/>
        <end position="651"/>
    </location>
</feature>
<dbReference type="Gene3D" id="1.40.20.10">
    <property type="entry name" value="CHAD domain"/>
    <property type="match status" value="1"/>
</dbReference>
<dbReference type="InterPro" id="IPR024654">
    <property type="entry name" value="Calcineurin-like_PHP_lpxH"/>
</dbReference>
<dbReference type="Gene3D" id="3.60.21.10">
    <property type="match status" value="1"/>
</dbReference>
<dbReference type="Pfam" id="PF05235">
    <property type="entry name" value="CHAD"/>
    <property type="match status" value="1"/>
</dbReference>
<protein>
    <submittedName>
        <fullName evidence="3">CHAD domain-containing protein</fullName>
    </submittedName>
</protein>
<dbReference type="RefSeq" id="WP_301664004.1">
    <property type="nucleotide sequence ID" value="NZ_VCYH01000005.1"/>
</dbReference>
<evidence type="ECO:0000313" key="4">
    <source>
        <dbReference type="Proteomes" id="UP001168338"/>
    </source>
</evidence>
<organism evidence="3 4">
    <name type="scientific">Methanoculleus frigidifontis</name>
    <dbReference type="NCBI Taxonomy" id="2584085"/>
    <lineage>
        <taxon>Archaea</taxon>
        <taxon>Methanobacteriati</taxon>
        <taxon>Methanobacteriota</taxon>
        <taxon>Stenosarchaea group</taxon>
        <taxon>Methanomicrobia</taxon>
        <taxon>Methanomicrobiales</taxon>
        <taxon>Methanomicrobiaceae</taxon>
        <taxon>Methanoculleus</taxon>
    </lineage>
</organism>
<name>A0ABT8MAC4_9EURY</name>
<feature type="compositionally biased region" description="Basic and acidic residues" evidence="1">
    <location>
        <begin position="641"/>
        <end position="651"/>
    </location>
</feature>